<keyword evidence="1" id="KW-1133">Transmembrane helix</keyword>
<gene>
    <name evidence="2" type="ORF">GpartN1_g6189.t1</name>
</gene>
<keyword evidence="1" id="KW-0812">Transmembrane</keyword>
<proteinExistence type="predicted"/>
<reference evidence="2" key="1">
    <citation type="journal article" date="2022" name="Proc. Natl. Acad. Sci. U.S.A.">
        <title>Life cycle and functional genomics of the unicellular red alga Galdieria for elucidating algal and plant evolution and industrial use.</title>
        <authorList>
            <person name="Hirooka S."/>
            <person name="Itabashi T."/>
            <person name="Ichinose T.M."/>
            <person name="Onuma R."/>
            <person name="Fujiwara T."/>
            <person name="Yamashita S."/>
            <person name="Jong L.W."/>
            <person name="Tomita R."/>
            <person name="Iwane A.H."/>
            <person name="Miyagishima S.Y."/>
        </authorList>
    </citation>
    <scope>NUCLEOTIDE SEQUENCE</scope>
    <source>
        <strain evidence="2">NBRC 102759</strain>
    </source>
</reference>
<keyword evidence="1" id="KW-0472">Membrane</keyword>
<keyword evidence="3" id="KW-1185">Reference proteome</keyword>
<sequence>MSAVWLSSHCSFSCIFTHVLRWGLVESTALLGTLAGTLVVGWVKRAVLSRPNSHGLLVKRRPLNRRCPRCSGFGIYRCPLCQGGGLVDYEKKYLHSDPCPMCFCNRYVTCILCKGSGVRPKVSLHSDAGQQRLLPNFSQVFQLLNGYRSMQYSSASHFFRQVGSPGSPLGVSWTTFPVAVATATLFLRFLRRLRSKASFS</sequence>
<organism evidence="2 3">
    <name type="scientific">Galdieria partita</name>
    <dbReference type="NCBI Taxonomy" id="83374"/>
    <lineage>
        <taxon>Eukaryota</taxon>
        <taxon>Rhodophyta</taxon>
        <taxon>Bangiophyceae</taxon>
        <taxon>Galdieriales</taxon>
        <taxon>Galdieriaceae</taxon>
        <taxon>Galdieria</taxon>
    </lineage>
</organism>
<reference evidence="2" key="2">
    <citation type="submission" date="2022-01" db="EMBL/GenBank/DDBJ databases">
        <authorList>
            <person name="Hirooka S."/>
            <person name="Miyagishima S.Y."/>
        </authorList>
    </citation>
    <scope>NUCLEOTIDE SEQUENCE</scope>
    <source>
        <strain evidence="2">NBRC 102759</strain>
    </source>
</reference>
<accession>A0A9C7Q0S5</accession>
<comment type="caution">
    <text evidence="2">The sequence shown here is derived from an EMBL/GenBank/DDBJ whole genome shotgun (WGS) entry which is preliminary data.</text>
</comment>
<feature type="transmembrane region" description="Helical" evidence="1">
    <location>
        <begin position="170"/>
        <end position="190"/>
    </location>
</feature>
<dbReference type="EMBL" id="BQMJ01000054">
    <property type="protein sequence ID" value="GJQ14398.1"/>
    <property type="molecule type" value="Genomic_DNA"/>
</dbReference>
<dbReference type="AlphaFoldDB" id="A0A9C7Q0S5"/>
<evidence type="ECO:0000313" key="2">
    <source>
        <dbReference type="EMBL" id="GJQ14398.1"/>
    </source>
</evidence>
<dbReference type="OrthoDB" id="513013at2759"/>
<evidence type="ECO:0000256" key="1">
    <source>
        <dbReference type="SAM" id="Phobius"/>
    </source>
</evidence>
<evidence type="ECO:0000313" key="3">
    <source>
        <dbReference type="Proteomes" id="UP001061958"/>
    </source>
</evidence>
<name>A0A9C7Q0S5_9RHOD</name>
<protein>
    <submittedName>
        <fullName evidence="2">Uncharacterized protein</fullName>
    </submittedName>
</protein>
<dbReference type="Proteomes" id="UP001061958">
    <property type="component" value="Unassembled WGS sequence"/>
</dbReference>